<dbReference type="Proteomes" id="UP000231637">
    <property type="component" value="Chromosome"/>
</dbReference>
<gene>
    <name evidence="6" type="ORF">Ga0123462_1094</name>
</gene>
<evidence type="ECO:0000256" key="4">
    <source>
        <dbReference type="ARBA" id="ARBA00023014"/>
    </source>
</evidence>
<proteinExistence type="predicted"/>
<dbReference type="Gene3D" id="1.10.15.40">
    <property type="entry name" value="Electron transport complex subunit B, putative Fe-S cluster"/>
    <property type="match status" value="1"/>
</dbReference>
<keyword evidence="2" id="KW-0479">Metal-binding</keyword>
<dbReference type="Pfam" id="PF04060">
    <property type="entry name" value="FeS"/>
    <property type="match status" value="1"/>
</dbReference>
<evidence type="ECO:0000256" key="1">
    <source>
        <dbReference type="ARBA" id="ARBA00022485"/>
    </source>
</evidence>
<keyword evidence="4" id="KW-0411">Iron-sulfur</keyword>
<evidence type="ECO:0000313" key="7">
    <source>
        <dbReference type="Proteomes" id="UP000231637"/>
    </source>
</evidence>
<evidence type="ECO:0000256" key="3">
    <source>
        <dbReference type="ARBA" id="ARBA00023004"/>
    </source>
</evidence>
<dbReference type="AlphaFoldDB" id="A0A2K8L6S8"/>
<keyword evidence="3" id="KW-0408">Iron</keyword>
<dbReference type="GO" id="GO:0051539">
    <property type="term" value="F:4 iron, 4 sulfur cluster binding"/>
    <property type="evidence" value="ECO:0007669"/>
    <property type="project" value="UniProtKB-KW"/>
</dbReference>
<name>A0A2K8L6S8_9PROT</name>
<dbReference type="PROSITE" id="PS51656">
    <property type="entry name" value="4FE4S"/>
    <property type="match status" value="1"/>
</dbReference>
<sequence>MAVLIELLDILERGEVTDAKELSRLLPGKNCGMCGFKSCEDLAEHALTDPEIIKRCIHLIEHEIELAQPIRRMETPTWKDILDREYDFILDQFDDDPGPREHILLGNPANMEKLKIKKGDILFGRPAMGVGCPVTHCGVVMEEPDYFNGALVWCITGPMGARESGREIGFYHILAYEGMVIQSQRKIEYGRRYNFLPRYCMLQARHSGLINMMIKTEQGYRVRLEGISLG</sequence>
<evidence type="ECO:0000259" key="5">
    <source>
        <dbReference type="PROSITE" id="PS51656"/>
    </source>
</evidence>
<organism evidence="6 7">
    <name type="scientific">Mariprofundus ferrinatatus</name>
    <dbReference type="NCBI Taxonomy" id="1921087"/>
    <lineage>
        <taxon>Bacteria</taxon>
        <taxon>Pseudomonadati</taxon>
        <taxon>Pseudomonadota</taxon>
        <taxon>Candidatius Mariprofundia</taxon>
        <taxon>Mariprofundales</taxon>
        <taxon>Mariprofundaceae</taxon>
        <taxon>Mariprofundus</taxon>
    </lineage>
</organism>
<reference evidence="6 7" key="1">
    <citation type="submission" date="2016-12" db="EMBL/GenBank/DDBJ databases">
        <title>Isolation and genomic insights into novel planktonic Zetaproteobacteria from stratified waters of the Chesapeake Bay.</title>
        <authorList>
            <person name="McAllister S.M."/>
            <person name="Kato S."/>
            <person name="Chan C.S."/>
            <person name="Chiu B.K."/>
            <person name="Field E.K."/>
        </authorList>
    </citation>
    <scope>NUCLEOTIDE SEQUENCE [LARGE SCALE GENOMIC DNA]</scope>
    <source>
        <strain evidence="6 7">CP-8</strain>
    </source>
</reference>
<keyword evidence="7" id="KW-1185">Reference proteome</keyword>
<evidence type="ECO:0000313" key="6">
    <source>
        <dbReference type="EMBL" id="ATX81959.1"/>
    </source>
</evidence>
<dbReference type="RefSeq" id="WP_100265360.1">
    <property type="nucleotide sequence ID" value="NZ_CP018800.1"/>
</dbReference>
<dbReference type="GO" id="GO:0046872">
    <property type="term" value="F:metal ion binding"/>
    <property type="evidence" value="ECO:0007669"/>
    <property type="project" value="UniProtKB-KW"/>
</dbReference>
<keyword evidence="1" id="KW-0004">4Fe-4S</keyword>
<evidence type="ECO:0000256" key="2">
    <source>
        <dbReference type="ARBA" id="ARBA00022723"/>
    </source>
</evidence>
<protein>
    <submittedName>
        <fullName evidence="6">Putative Fe-S cluster-containing protein</fullName>
    </submittedName>
</protein>
<dbReference type="OrthoDB" id="9789936at2"/>
<dbReference type="KEGG" id="mfn:Ga0123462_1094"/>
<feature type="domain" description="4Fe-4S" evidence="5">
    <location>
        <begin position="6"/>
        <end position="73"/>
    </location>
</feature>
<dbReference type="InterPro" id="IPR007202">
    <property type="entry name" value="4Fe-4S_dom"/>
</dbReference>
<accession>A0A2K8L6S8</accession>
<dbReference type="EMBL" id="CP018800">
    <property type="protein sequence ID" value="ATX81959.1"/>
    <property type="molecule type" value="Genomic_DNA"/>
</dbReference>